<dbReference type="InParanoid" id="A0A168QBS0"/>
<dbReference type="InterPro" id="IPR036522">
    <property type="entry name" value="MoaC_sf"/>
</dbReference>
<reference evidence="8" key="1">
    <citation type="submission" date="2016-04" db="EMBL/GenBank/DDBJ databases">
        <authorList>
            <person name="Evans L.H."/>
            <person name="Alamgir A."/>
            <person name="Owens N."/>
            <person name="Weber N.D."/>
            <person name="Virtaneva K."/>
            <person name="Barbian K."/>
            <person name="Babar A."/>
            <person name="Rosenke K."/>
        </authorList>
    </citation>
    <scope>NUCLEOTIDE SEQUENCE [LARGE SCALE GENOMIC DNA]</scope>
    <source>
        <strain evidence="8">CBS 101.48</strain>
    </source>
</reference>
<dbReference type="AlphaFoldDB" id="A0A168QBS0"/>
<dbReference type="GO" id="GO:0061799">
    <property type="term" value="F:cyclic pyranopterin monophosphate synthase activity"/>
    <property type="evidence" value="ECO:0007669"/>
    <property type="project" value="UniProtKB-EC"/>
</dbReference>
<feature type="domain" description="Molybdopterin cofactor biosynthesis C (MoaC)" evidence="7">
    <location>
        <begin position="55"/>
        <end position="192"/>
    </location>
</feature>
<evidence type="ECO:0000256" key="3">
    <source>
        <dbReference type="ARBA" id="ARBA00012575"/>
    </source>
</evidence>
<dbReference type="PANTHER" id="PTHR22960">
    <property type="entry name" value="MOLYBDOPTERIN COFACTOR SYNTHESIS PROTEIN A"/>
    <property type="match status" value="1"/>
</dbReference>
<keyword evidence="4" id="KW-0501">Molybdenum cofactor biosynthesis</keyword>
<dbReference type="PANTHER" id="PTHR22960:SF29">
    <property type="entry name" value="CYCLIC PYRANOPTERIN MONOPHOSPHATE SYNTHASE"/>
    <property type="match status" value="1"/>
</dbReference>
<dbReference type="Gene3D" id="3.30.70.640">
    <property type="entry name" value="Molybdopterin cofactor biosynthesis C (MoaC) domain"/>
    <property type="match status" value="1"/>
</dbReference>
<feature type="compositionally biased region" description="Polar residues" evidence="6">
    <location>
        <begin position="38"/>
        <end position="49"/>
    </location>
</feature>
<evidence type="ECO:0000256" key="5">
    <source>
        <dbReference type="ARBA" id="ARBA00023239"/>
    </source>
</evidence>
<sequence length="204" mass="22385">MDVCVSLSLHLVSKRTWTQPQTLYRRYSKATTAKKLSPDQQRLTHTDPTTGEARMVSVTSKASTKREAVAEGRIVLPPAAFDLLETNELHTPKGNVLVVAQIAGIQAAKNTSQLIPLCHPLLLGSIDVRLWLNKDQSCVECSSVVQTSGKTGVEMEALTATSVALLTVYDMCKAASKQMRIEGIRLVEKKGGKSGHWQWNQDQD</sequence>
<gene>
    <name evidence="8" type="primary">ABSGL_10077.1 scaffold 11786</name>
</gene>
<evidence type="ECO:0000259" key="7">
    <source>
        <dbReference type="Pfam" id="PF01967"/>
    </source>
</evidence>
<protein>
    <recommendedName>
        <fullName evidence="3">cyclic pyranopterin monophosphate synthase</fullName>
        <ecNumber evidence="3">4.6.1.17</ecNumber>
    </recommendedName>
</protein>
<dbReference type="UniPathway" id="UPA00344"/>
<dbReference type="EC" id="4.6.1.17" evidence="3"/>
<dbReference type="InterPro" id="IPR023045">
    <property type="entry name" value="MoaC"/>
</dbReference>
<proteinExistence type="inferred from homology"/>
<keyword evidence="5" id="KW-0456">Lyase</keyword>
<dbReference type="OMA" id="IWDMVKS"/>
<dbReference type="NCBIfam" id="NF006870">
    <property type="entry name" value="PRK09364.1"/>
    <property type="match status" value="1"/>
</dbReference>
<evidence type="ECO:0000313" key="9">
    <source>
        <dbReference type="Proteomes" id="UP000078561"/>
    </source>
</evidence>
<comment type="catalytic activity">
    <reaction evidence="1">
        <text>(8S)-3',8-cyclo-7,8-dihydroguanosine 5'-triphosphate = cyclic pyranopterin phosphate + diphosphate</text>
        <dbReference type="Rhea" id="RHEA:49580"/>
        <dbReference type="ChEBI" id="CHEBI:33019"/>
        <dbReference type="ChEBI" id="CHEBI:59648"/>
        <dbReference type="ChEBI" id="CHEBI:131766"/>
        <dbReference type="EC" id="4.6.1.17"/>
    </reaction>
</comment>
<name>A0A168QBS0_ABSGL</name>
<dbReference type="InterPro" id="IPR002820">
    <property type="entry name" value="Mopterin_CF_biosynth-C_dom"/>
</dbReference>
<accession>A0A168QBS0</accession>
<comment type="pathway">
    <text evidence="2">Cofactor biosynthesis; molybdopterin biosynthesis.</text>
</comment>
<dbReference type="STRING" id="4829.A0A168QBS0"/>
<dbReference type="NCBIfam" id="TIGR00581">
    <property type="entry name" value="moaC"/>
    <property type="match status" value="1"/>
</dbReference>
<evidence type="ECO:0000256" key="2">
    <source>
        <dbReference type="ARBA" id="ARBA00005046"/>
    </source>
</evidence>
<dbReference type="SUPFAM" id="SSF55040">
    <property type="entry name" value="Molybdenum cofactor biosynthesis protein C, MoaC"/>
    <property type="match status" value="1"/>
</dbReference>
<dbReference type="GO" id="GO:0006777">
    <property type="term" value="P:Mo-molybdopterin cofactor biosynthetic process"/>
    <property type="evidence" value="ECO:0007669"/>
    <property type="project" value="UniProtKB-KW"/>
</dbReference>
<dbReference type="Pfam" id="PF01967">
    <property type="entry name" value="MoaC"/>
    <property type="match status" value="1"/>
</dbReference>
<feature type="region of interest" description="Disordered" evidence="6">
    <location>
        <begin position="33"/>
        <end position="62"/>
    </location>
</feature>
<keyword evidence="9" id="KW-1185">Reference proteome</keyword>
<evidence type="ECO:0000256" key="6">
    <source>
        <dbReference type="SAM" id="MobiDB-lite"/>
    </source>
</evidence>
<evidence type="ECO:0000313" key="8">
    <source>
        <dbReference type="EMBL" id="SAM04217.1"/>
    </source>
</evidence>
<evidence type="ECO:0000256" key="4">
    <source>
        <dbReference type="ARBA" id="ARBA00023150"/>
    </source>
</evidence>
<dbReference type="EMBL" id="LT554351">
    <property type="protein sequence ID" value="SAM04217.1"/>
    <property type="molecule type" value="Genomic_DNA"/>
</dbReference>
<evidence type="ECO:0000256" key="1">
    <source>
        <dbReference type="ARBA" id="ARBA00001637"/>
    </source>
</evidence>
<dbReference type="OrthoDB" id="429626at2759"/>
<dbReference type="InterPro" id="IPR047594">
    <property type="entry name" value="MoaC_bact/euk"/>
</dbReference>
<organism evidence="8">
    <name type="scientific">Absidia glauca</name>
    <name type="common">Pin mould</name>
    <dbReference type="NCBI Taxonomy" id="4829"/>
    <lineage>
        <taxon>Eukaryota</taxon>
        <taxon>Fungi</taxon>
        <taxon>Fungi incertae sedis</taxon>
        <taxon>Mucoromycota</taxon>
        <taxon>Mucoromycotina</taxon>
        <taxon>Mucoromycetes</taxon>
        <taxon>Mucorales</taxon>
        <taxon>Cunninghamellaceae</taxon>
        <taxon>Absidia</taxon>
    </lineage>
</organism>
<dbReference type="InterPro" id="IPR050105">
    <property type="entry name" value="MoCo_biosynth_MoaA/MoaC"/>
</dbReference>
<dbReference type="Proteomes" id="UP000078561">
    <property type="component" value="Unassembled WGS sequence"/>
</dbReference>
<dbReference type="CDD" id="cd01420">
    <property type="entry name" value="MoaC_PE"/>
    <property type="match status" value="1"/>
</dbReference>
<dbReference type="HAMAP" id="MF_01224_B">
    <property type="entry name" value="MoaC_B"/>
    <property type="match status" value="1"/>
</dbReference>